<dbReference type="Gene3D" id="3.30.210.10">
    <property type="entry name" value="DNA polymerase, thumb domain"/>
    <property type="match status" value="1"/>
</dbReference>
<evidence type="ECO:0000256" key="19">
    <source>
        <dbReference type="PIRSR" id="PIRSR000817-1"/>
    </source>
</evidence>
<dbReference type="InterPro" id="IPR010996">
    <property type="entry name" value="HHH_MUS81"/>
</dbReference>
<dbReference type="Pfam" id="PF10391">
    <property type="entry name" value="DNA_pol_lambd_f"/>
    <property type="match status" value="1"/>
</dbReference>
<keyword evidence="5" id="KW-0597">Phosphoprotein</keyword>
<dbReference type="InterPro" id="IPR029398">
    <property type="entry name" value="PolB_thumb"/>
</dbReference>
<keyword evidence="9" id="KW-0227">DNA damage</keyword>
<dbReference type="EC" id="2.7.7.7" evidence="4 18"/>
<dbReference type="Ensembl" id="ENSSSCT00050039100.1">
    <property type="protein sequence ID" value="ENSSSCP00050016173.1"/>
    <property type="gene ID" value="ENSSSCG00050029075.1"/>
</dbReference>
<comment type="function">
    <text evidence="16">Gap-filling polymerase involved in repair of DNA double-strand breaks by non-homologous end joining (NHEJ). Participates in immunoglobulin (Ig) light chain gene rearrangement in V(D)J recombination.</text>
</comment>
<evidence type="ECO:0000256" key="9">
    <source>
        <dbReference type="ARBA" id="ARBA00022763"/>
    </source>
</evidence>
<dbReference type="GO" id="GO:0006310">
    <property type="term" value="P:DNA recombination"/>
    <property type="evidence" value="ECO:0007669"/>
    <property type="project" value="UniProtKB-KW"/>
</dbReference>
<dbReference type="CDD" id="cd00141">
    <property type="entry name" value="NT_POLXc"/>
    <property type="match status" value="1"/>
</dbReference>
<evidence type="ECO:0000256" key="10">
    <source>
        <dbReference type="ARBA" id="ARBA00022842"/>
    </source>
</evidence>
<dbReference type="Pfam" id="PF14716">
    <property type="entry name" value="HHH_8"/>
    <property type="match status" value="1"/>
</dbReference>
<dbReference type="InterPro" id="IPR018944">
    <property type="entry name" value="DNA_pol_lambd_fingers_domain"/>
</dbReference>
<keyword evidence="12" id="KW-0233">DNA recombination</keyword>
<evidence type="ECO:0000256" key="2">
    <source>
        <dbReference type="ARBA" id="ARBA00004123"/>
    </source>
</evidence>
<dbReference type="PROSITE" id="PS50172">
    <property type="entry name" value="BRCT"/>
    <property type="match status" value="1"/>
</dbReference>
<proteinExistence type="inferred from homology"/>
<dbReference type="Gene3D" id="3.40.50.10190">
    <property type="entry name" value="BRCT domain"/>
    <property type="match status" value="1"/>
</dbReference>
<evidence type="ECO:0000256" key="17">
    <source>
        <dbReference type="ARBA" id="ARBA00071509"/>
    </source>
</evidence>
<comment type="subcellular location">
    <subcellularLocation>
        <location evidence="2 18">Nucleus</location>
    </subcellularLocation>
</comment>
<dbReference type="Pfam" id="PF14792">
    <property type="entry name" value="DNA_pol_B_palm"/>
    <property type="match status" value="1"/>
</dbReference>
<evidence type="ECO:0000256" key="5">
    <source>
        <dbReference type="ARBA" id="ARBA00022553"/>
    </source>
</evidence>
<comment type="cofactor">
    <cofactor evidence="1 18 19">
        <name>Mg(2+)</name>
        <dbReference type="ChEBI" id="CHEBI:18420"/>
    </cofactor>
</comment>
<dbReference type="InterPro" id="IPR036420">
    <property type="entry name" value="BRCT_dom_sf"/>
</dbReference>
<dbReference type="SUPFAM" id="SSF81585">
    <property type="entry name" value="PsbU/PolX domain-like"/>
    <property type="match status" value="1"/>
</dbReference>
<dbReference type="GO" id="GO:0006281">
    <property type="term" value="P:DNA repair"/>
    <property type="evidence" value="ECO:0007669"/>
    <property type="project" value="UniProtKB-KW"/>
</dbReference>
<dbReference type="InterPro" id="IPR022312">
    <property type="entry name" value="DNA_pol_X"/>
</dbReference>
<dbReference type="PANTHER" id="PTHR11276:SF24">
    <property type="entry name" value="DNA-DIRECTED DNA_RNA POLYMERASE MU"/>
    <property type="match status" value="1"/>
</dbReference>
<protein>
    <recommendedName>
        <fullName evidence="17 18">DNA-directed DNA/RNA polymerase mu</fullName>
        <ecNumber evidence="4 18">2.7.7.7</ecNumber>
    </recommendedName>
</protein>
<evidence type="ECO:0000256" key="7">
    <source>
        <dbReference type="ARBA" id="ARBA00022695"/>
    </source>
</evidence>
<dbReference type="InterPro" id="IPR037160">
    <property type="entry name" value="DNA_Pol_thumb_sf"/>
</dbReference>
<feature type="binding site" evidence="19">
    <location>
        <position position="498"/>
    </location>
    <ligand>
        <name>Mg(2+)</name>
        <dbReference type="ChEBI" id="CHEBI:18420"/>
    </ligand>
</feature>
<evidence type="ECO:0000256" key="11">
    <source>
        <dbReference type="ARBA" id="ARBA00022932"/>
    </source>
</evidence>
<dbReference type="SUPFAM" id="SSF81301">
    <property type="entry name" value="Nucleotidyltransferase"/>
    <property type="match status" value="1"/>
</dbReference>
<dbReference type="FunFam" id="3.30.210.10:FF:000004">
    <property type="entry name" value="DNA-directed DNA/RNA polymerase mu"/>
    <property type="match status" value="1"/>
</dbReference>
<dbReference type="Pfam" id="PF14791">
    <property type="entry name" value="DNA_pol_B_thumb"/>
    <property type="match status" value="1"/>
</dbReference>
<evidence type="ECO:0000256" key="8">
    <source>
        <dbReference type="ARBA" id="ARBA00022723"/>
    </source>
</evidence>
<evidence type="ECO:0000256" key="12">
    <source>
        <dbReference type="ARBA" id="ARBA00023172"/>
    </source>
</evidence>
<dbReference type="PROSITE" id="PS00522">
    <property type="entry name" value="DNA_POLYMERASE_X"/>
    <property type="match status" value="1"/>
</dbReference>
<feature type="binding site" evidence="19">
    <location>
        <position position="375"/>
    </location>
    <ligand>
        <name>Mg(2+)</name>
        <dbReference type="ChEBI" id="CHEBI:18420"/>
    </ligand>
</feature>
<name>A0A8D1LZM2_PIG</name>
<dbReference type="InterPro" id="IPR043519">
    <property type="entry name" value="NT_sf"/>
</dbReference>
<dbReference type="PRINTS" id="PR00871">
    <property type="entry name" value="DNAPOLXTDT"/>
</dbReference>
<dbReference type="AlphaFoldDB" id="A0A8D1LZM2"/>
<dbReference type="SUPFAM" id="SSF47802">
    <property type="entry name" value="DNA polymerase beta, N-terminal domain-like"/>
    <property type="match status" value="1"/>
</dbReference>
<evidence type="ECO:0000259" key="20">
    <source>
        <dbReference type="PROSITE" id="PS50172"/>
    </source>
</evidence>
<evidence type="ECO:0000256" key="18">
    <source>
        <dbReference type="PIRNR" id="PIRNR000817"/>
    </source>
</evidence>
<feature type="binding site" evidence="19">
    <location>
        <position position="377"/>
    </location>
    <ligand>
        <name>Mg(2+)</name>
        <dbReference type="ChEBI" id="CHEBI:18420"/>
    </ligand>
</feature>
<keyword evidence="14 18" id="KW-0539">Nucleus</keyword>
<dbReference type="InterPro" id="IPR028207">
    <property type="entry name" value="DNA_pol_B_palm_palm"/>
</dbReference>
<sequence length="574" mass="63689">MGRGLPPREEPGATSLFSRLPPLASAFRRLSFCSPAGFSVSRGAEARAGMLPRRRRARAGPPEAAPSSAARFPGVAIYLAEPRMGRSRRAFLTRLALSKGFRVLDAYSPEVTHVVMEGTSAEEAISWQEHRTPSLPPGCSHPALLDVSWFTESMAAGQPVPVEHRHRLEVAVPREELPSPVWMLPYACQRPTPLTHHNASLSEALETLAEAADFDGSKGRHVSFCRAASVLKALPSPVTALSQLQGLPHFGEHSRRVIQELLEHGVCEEVERVRLSERYQTMKLFTQIFGVGVRTADQWYQEGLRTLDDLREQPQRLTKQQKAGLQHYQDLSALILRSEVEALQQVVEAAVGQVLPGATVTLAGGFRRGKLQGHDVDFLITHPQEGLEAGLLPSVICCLEKQVRGFPLPFLRSRRDPSAWSPGPTQQCAATPSLPQGLVLYHQHRRGQQGDPTHLAQKPHAMDAFEMSLCIFRLPRPPEAAVGGPREPCPPWKAVRVDLVVTPISQFPFALLGWTGSKHFERELRRFSRKERGLWLNSHGLFDSEQKMPFHVASEEDIFGLLGLEYLPPEQRNA</sequence>
<dbReference type="PANTHER" id="PTHR11276">
    <property type="entry name" value="DNA POLYMERASE TYPE-X FAMILY MEMBER"/>
    <property type="match status" value="1"/>
</dbReference>
<dbReference type="InterPro" id="IPR002054">
    <property type="entry name" value="DNA-dir_DNA_pol_X"/>
</dbReference>
<dbReference type="PRINTS" id="PR00869">
    <property type="entry name" value="DNAPOLX"/>
</dbReference>
<evidence type="ECO:0000256" key="6">
    <source>
        <dbReference type="ARBA" id="ARBA00022679"/>
    </source>
</evidence>
<dbReference type="SMART" id="SM00483">
    <property type="entry name" value="POLXc"/>
    <property type="match status" value="1"/>
</dbReference>
<comment type="catalytic activity">
    <reaction evidence="15 18">
        <text>DNA(n) + a 2'-deoxyribonucleoside 5'-triphosphate = DNA(n+1) + diphosphate</text>
        <dbReference type="Rhea" id="RHEA:22508"/>
        <dbReference type="Rhea" id="RHEA-COMP:17339"/>
        <dbReference type="Rhea" id="RHEA-COMP:17340"/>
        <dbReference type="ChEBI" id="CHEBI:33019"/>
        <dbReference type="ChEBI" id="CHEBI:61560"/>
        <dbReference type="ChEBI" id="CHEBI:173112"/>
        <dbReference type="EC" id="2.7.7.7"/>
    </reaction>
</comment>
<evidence type="ECO:0000256" key="3">
    <source>
        <dbReference type="ARBA" id="ARBA00008323"/>
    </source>
</evidence>
<keyword evidence="8 18" id="KW-0479">Metal-binding</keyword>
<keyword evidence="10 18" id="KW-0460">Magnesium</keyword>
<evidence type="ECO:0000256" key="14">
    <source>
        <dbReference type="ARBA" id="ARBA00023242"/>
    </source>
</evidence>
<dbReference type="FunFam" id="1.10.150.110:FF:000003">
    <property type="entry name" value="DNA polymerase mu"/>
    <property type="match status" value="1"/>
</dbReference>
<reference evidence="21" key="1">
    <citation type="submission" date="2025-08" db="UniProtKB">
        <authorList>
            <consortium name="Ensembl"/>
        </authorList>
    </citation>
    <scope>IDENTIFICATION</scope>
</reference>
<dbReference type="PIRSF" id="PIRSF000817">
    <property type="entry name" value="DNA_NT"/>
    <property type="match status" value="1"/>
</dbReference>
<accession>A0A8D1LZM2</accession>
<dbReference type="FunFam" id="3.40.50.10190:FF:000035">
    <property type="entry name" value="DNA-directed DNA/RNA polymerase mu"/>
    <property type="match status" value="1"/>
</dbReference>
<organism evidence="21 22">
    <name type="scientific">Sus scrofa</name>
    <name type="common">Pig</name>
    <dbReference type="NCBI Taxonomy" id="9823"/>
    <lineage>
        <taxon>Eukaryota</taxon>
        <taxon>Metazoa</taxon>
        <taxon>Chordata</taxon>
        <taxon>Craniata</taxon>
        <taxon>Vertebrata</taxon>
        <taxon>Euteleostomi</taxon>
        <taxon>Mammalia</taxon>
        <taxon>Eutheria</taxon>
        <taxon>Laurasiatheria</taxon>
        <taxon>Artiodactyla</taxon>
        <taxon>Suina</taxon>
        <taxon>Suidae</taxon>
        <taxon>Sus</taxon>
    </lineage>
</organism>
<dbReference type="InterPro" id="IPR019843">
    <property type="entry name" value="DNA_pol-X_BS"/>
</dbReference>
<dbReference type="InterPro" id="IPR027421">
    <property type="entry name" value="DNA_pol_lamdba_lyase_dom_sf"/>
</dbReference>
<dbReference type="InterPro" id="IPR001726">
    <property type="entry name" value="TdT/Mu"/>
</dbReference>
<dbReference type="GO" id="GO:0003677">
    <property type="term" value="F:DNA binding"/>
    <property type="evidence" value="ECO:0007669"/>
    <property type="project" value="UniProtKB-UniRule"/>
</dbReference>
<dbReference type="GO" id="GO:0003887">
    <property type="term" value="F:DNA-directed DNA polymerase activity"/>
    <property type="evidence" value="ECO:0007669"/>
    <property type="project" value="UniProtKB-UniRule"/>
</dbReference>
<keyword evidence="6 18" id="KW-0808">Transferase</keyword>
<dbReference type="Gene3D" id="3.30.460.10">
    <property type="entry name" value="Beta Polymerase, domain 2"/>
    <property type="match status" value="1"/>
</dbReference>
<dbReference type="Gene3D" id="1.10.150.20">
    <property type="entry name" value="5' to 3' exonuclease, C-terminal subdomain"/>
    <property type="match status" value="1"/>
</dbReference>
<dbReference type="Proteomes" id="UP000694571">
    <property type="component" value="Unplaced"/>
</dbReference>
<keyword evidence="13" id="KW-0234">DNA repair</keyword>
<evidence type="ECO:0000313" key="22">
    <source>
        <dbReference type="Proteomes" id="UP000694571"/>
    </source>
</evidence>
<dbReference type="GO" id="GO:0046872">
    <property type="term" value="F:metal ion binding"/>
    <property type="evidence" value="ECO:0007669"/>
    <property type="project" value="UniProtKB-UniRule"/>
</dbReference>
<dbReference type="InterPro" id="IPR001357">
    <property type="entry name" value="BRCT_dom"/>
</dbReference>
<keyword evidence="11" id="KW-0239">DNA-directed DNA polymerase</keyword>
<evidence type="ECO:0000256" key="4">
    <source>
        <dbReference type="ARBA" id="ARBA00012417"/>
    </source>
</evidence>
<evidence type="ECO:0000256" key="13">
    <source>
        <dbReference type="ARBA" id="ARBA00023204"/>
    </source>
</evidence>
<dbReference type="InterPro" id="IPR027249">
    <property type="entry name" value="DNA/RNApol_mu"/>
</dbReference>
<dbReference type="FunFam" id="1.10.150.20:FF:000010">
    <property type="entry name" value="DNA polymerase lambda"/>
    <property type="match status" value="1"/>
</dbReference>
<dbReference type="PIRSF" id="PIRSF501176">
    <property type="entry name" value="DNApol_mu"/>
    <property type="match status" value="1"/>
</dbReference>
<evidence type="ECO:0000256" key="16">
    <source>
        <dbReference type="ARBA" id="ARBA00054461"/>
    </source>
</evidence>
<keyword evidence="7 18" id="KW-0548">Nucleotidyltransferase</keyword>
<evidence type="ECO:0000256" key="15">
    <source>
        <dbReference type="ARBA" id="ARBA00049244"/>
    </source>
</evidence>
<dbReference type="SUPFAM" id="SSF52113">
    <property type="entry name" value="BRCT domain"/>
    <property type="match status" value="1"/>
</dbReference>
<dbReference type="Gene3D" id="1.10.150.110">
    <property type="entry name" value="DNA polymerase beta, N-terminal domain-like"/>
    <property type="match status" value="1"/>
</dbReference>
<evidence type="ECO:0000313" key="21">
    <source>
        <dbReference type="Ensembl" id="ENSSSCP00050016173.1"/>
    </source>
</evidence>
<comment type="similarity">
    <text evidence="3 18">Belongs to the DNA polymerase type-X family.</text>
</comment>
<feature type="domain" description="BRCT" evidence="20">
    <location>
        <begin position="67"/>
        <end position="167"/>
    </location>
</feature>
<evidence type="ECO:0000256" key="1">
    <source>
        <dbReference type="ARBA" id="ARBA00001946"/>
    </source>
</evidence>
<dbReference type="GO" id="GO:0005634">
    <property type="term" value="C:nucleus"/>
    <property type="evidence" value="ECO:0007669"/>
    <property type="project" value="UniProtKB-SubCell"/>
</dbReference>